<evidence type="ECO:0000313" key="3">
    <source>
        <dbReference type="Proteomes" id="UP000276776"/>
    </source>
</evidence>
<dbReference type="EMBL" id="UYYF01004840">
    <property type="protein sequence ID" value="VDN07271.1"/>
    <property type="molecule type" value="Genomic_DNA"/>
</dbReference>
<reference evidence="4" key="1">
    <citation type="submission" date="2017-02" db="UniProtKB">
        <authorList>
            <consortium name="WormBaseParasite"/>
        </authorList>
    </citation>
    <scope>IDENTIFICATION</scope>
</reference>
<sequence length="308" mass="35163">MLTALLNLLLITCAEVKGDDINSRWLKPFSKLSGAKEIGEEPAPVPFSFMVFPSGGKTETGLDLELLTKNAAVEANRLKAASANDGIDQSVDGSLKLELTNGLSRPFTQNSLAQQLGAVIPQEVPYLPFPSPISRFSTVQYPNIYKPMLLTRPGLPPLQTFNALAKQPFSHQFMPNNYEQNEKTEELVPFRKEPRVSVIEATRNERFLRNDSDESNPLLSNNYYYYGPEFYGAMMRLPFNYNNNHRWWPWSRLGTGAITDWRNNFRMVNLPVRSYPYRYNDYGVNGEKTLTRLNAVDFNENNNYSRIQ</sequence>
<evidence type="ECO:0000256" key="1">
    <source>
        <dbReference type="SAM" id="SignalP"/>
    </source>
</evidence>
<dbReference type="AlphaFoldDB" id="A0A0N5D931"/>
<evidence type="ECO:0000313" key="2">
    <source>
        <dbReference type="EMBL" id="VDN07271.1"/>
    </source>
</evidence>
<name>A0A0N5D931_THECL</name>
<feature type="chain" id="PRO_5043126726" evidence="1">
    <location>
        <begin position="19"/>
        <end position="308"/>
    </location>
</feature>
<proteinExistence type="predicted"/>
<feature type="signal peptide" evidence="1">
    <location>
        <begin position="1"/>
        <end position="18"/>
    </location>
</feature>
<reference evidence="2 3" key="2">
    <citation type="submission" date="2018-11" db="EMBL/GenBank/DDBJ databases">
        <authorList>
            <consortium name="Pathogen Informatics"/>
        </authorList>
    </citation>
    <scope>NUCLEOTIDE SEQUENCE [LARGE SCALE GENOMIC DNA]</scope>
</reference>
<dbReference type="Proteomes" id="UP000276776">
    <property type="component" value="Unassembled WGS sequence"/>
</dbReference>
<keyword evidence="1" id="KW-0732">Signal</keyword>
<evidence type="ECO:0000313" key="4">
    <source>
        <dbReference type="WBParaSite" id="TCLT_0000963301-mRNA-1"/>
    </source>
</evidence>
<accession>A0A0N5D931</accession>
<keyword evidence="3" id="KW-1185">Reference proteome</keyword>
<gene>
    <name evidence="2" type="ORF">TCLT_LOCUS9622</name>
</gene>
<organism evidence="4">
    <name type="scientific">Thelazia callipaeda</name>
    <name type="common">Oriental eyeworm</name>
    <name type="synonym">Parasitic nematode</name>
    <dbReference type="NCBI Taxonomy" id="103827"/>
    <lineage>
        <taxon>Eukaryota</taxon>
        <taxon>Metazoa</taxon>
        <taxon>Ecdysozoa</taxon>
        <taxon>Nematoda</taxon>
        <taxon>Chromadorea</taxon>
        <taxon>Rhabditida</taxon>
        <taxon>Spirurina</taxon>
        <taxon>Spiruromorpha</taxon>
        <taxon>Thelazioidea</taxon>
        <taxon>Thelaziidae</taxon>
        <taxon>Thelazia</taxon>
    </lineage>
</organism>
<dbReference type="WBParaSite" id="TCLT_0000963301-mRNA-1">
    <property type="protein sequence ID" value="TCLT_0000963301-mRNA-1"/>
    <property type="gene ID" value="TCLT_0000963301"/>
</dbReference>
<protein>
    <submittedName>
        <fullName evidence="2 4">Uncharacterized protein</fullName>
    </submittedName>
</protein>